<keyword evidence="6" id="KW-0479">Metal-binding</keyword>
<evidence type="ECO:0000256" key="7">
    <source>
        <dbReference type="ARBA" id="ARBA00023004"/>
    </source>
</evidence>
<gene>
    <name evidence="15" type="primary">miaB</name>
    <name evidence="15" type="ORF">COS11_06075</name>
</gene>
<dbReference type="PANTHER" id="PTHR43020">
    <property type="entry name" value="CDK5 REGULATORY SUBUNIT-ASSOCIATED PROTEIN 1"/>
    <property type="match status" value="1"/>
</dbReference>
<dbReference type="GO" id="GO:0051539">
    <property type="term" value="F:4 iron, 4 sulfur cluster binding"/>
    <property type="evidence" value="ECO:0007669"/>
    <property type="project" value="UniProtKB-KW"/>
</dbReference>
<dbReference type="SFLD" id="SFLDG01082">
    <property type="entry name" value="B12-binding_domain_containing"/>
    <property type="match status" value="1"/>
</dbReference>
<evidence type="ECO:0000256" key="8">
    <source>
        <dbReference type="ARBA" id="ARBA00023014"/>
    </source>
</evidence>
<feature type="domain" description="Radical SAM core" evidence="14">
    <location>
        <begin position="140"/>
        <end position="370"/>
    </location>
</feature>
<evidence type="ECO:0000256" key="6">
    <source>
        <dbReference type="ARBA" id="ARBA00022723"/>
    </source>
</evidence>
<dbReference type="EMBL" id="PETL01000291">
    <property type="protein sequence ID" value="PIV63692.1"/>
    <property type="molecule type" value="Genomic_DNA"/>
</dbReference>
<dbReference type="FunFam" id="3.40.50.12160:FF:000003">
    <property type="entry name" value="CDK5 regulatory subunit-associated protein 1"/>
    <property type="match status" value="1"/>
</dbReference>
<dbReference type="PROSITE" id="PS51918">
    <property type="entry name" value="RADICAL_SAM"/>
    <property type="match status" value="1"/>
</dbReference>
<keyword evidence="5" id="KW-0949">S-adenosyl-L-methionine</keyword>
<keyword evidence="8" id="KW-0411">Iron-sulfur</keyword>
<dbReference type="SFLD" id="SFLDF00273">
    <property type="entry name" value="(dimethylallyl)adenosine_tRNA"/>
    <property type="match status" value="1"/>
</dbReference>
<dbReference type="SUPFAM" id="SSF102114">
    <property type="entry name" value="Radical SAM enzymes"/>
    <property type="match status" value="1"/>
</dbReference>
<dbReference type="NCBIfam" id="TIGR00089">
    <property type="entry name" value="MiaB/RimO family radical SAM methylthiotransferase"/>
    <property type="match status" value="1"/>
</dbReference>
<dbReference type="GO" id="GO:0035597">
    <property type="term" value="F:tRNA-2-methylthio-N(6)-dimethylallyladenosine(37) synthase activity"/>
    <property type="evidence" value="ECO:0007669"/>
    <property type="project" value="UniProtKB-EC"/>
</dbReference>
<evidence type="ECO:0000313" key="15">
    <source>
        <dbReference type="EMBL" id="PIV63692.1"/>
    </source>
</evidence>
<dbReference type="InterPro" id="IPR013848">
    <property type="entry name" value="Methylthiotransferase_N"/>
</dbReference>
<dbReference type="InterPro" id="IPR007197">
    <property type="entry name" value="rSAM"/>
</dbReference>
<evidence type="ECO:0000256" key="2">
    <source>
        <dbReference type="ARBA" id="ARBA00003234"/>
    </source>
</evidence>
<comment type="function">
    <text evidence="2">Catalyzes the methylthiolation of N6-(dimethylallyl)adenosine (i(6)A), leading to the formation of 2-methylthio-N6-(dimethylallyl)adenosine (ms(2)i(6)A) at position 37 in tRNAs that read codons beginning with uridine.</text>
</comment>
<evidence type="ECO:0000313" key="16">
    <source>
        <dbReference type="Proteomes" id="UP000228886"/>
    </source>
</evidence>
<dbReference type="FunFam" id="3.80.30.20:FF:000001">
    <property type="entry name" value="tRNA-2-methylthio-N(6)-dimethylallyladenosine synthase 2"/>
    <property type="match status" value="1"/>
</dbReference>
<dbReference type="SFLD" id="SFLDG01061">
    <property type="entry name" value="methylthiotransferase"/>
    <property type="match status" value="1"/>
</dbReference>
<dbReference type="PROSITE" id="PS51449">
    <property type="entry name" value="MTTASE_N"/>
    <property type="match status" value="1"/>
</dbReference>
<dbReference type="InterPro" id="IPR058240">
    <property type="entry name" value="rSAM_sf"/>
</dbReference>
<organism evidence="15 16">
    <name type="scientific">bacterium (Candidatus Ratteibacteria) CG01_land_8_20_14_3_00_40_19</name>
    <dbReference type="NCBI Taxonomy" id="2014290"/>
    <lineage>
        <taxon>Bacteria</taxon>
        <taxon>Candidatus Ratteibacteria</taxon>
    </lineage>
</organism>
<dbReference type="PROSITE" id="PS01278">
    <property type="entry name" value="MTTASE_RADICAL"/>
    <property type="match status" value="1"/>
</dbReference>
<protein>
    <recommendedName>
        <fullName evidence="10">tRNA-2-methylthio-N(6)-dimethylallyladenosine synthase</fullName>
        <ecNumber evidence="9">2.8.4.3</ecNumber>
    </recommendedName>
    <alternativeName>
        <fullName evidence="12">(Dimethylallyl)adenosine tRNA methylthiotransferase MiaB</fullName>
    </alternativeName>
    <alternativeName>
        <fullName evidence="11">tRNA-i(6)A37 methylthiotransferase</fullName>
    </alternativeName>
</protein>
<evidence type="ECO:0000256" key="3">
    <source>
        <dbReference type="ARBA" id="ARBA00022485"/>
    </source>
</evidence>
<dbReference type="EC" id="2.8.4.3" evidence="9"/>
<dbReference type="SFLD" id="SFLDS00029">
    <property type="entry name" value="Radical_SAM"/>
    <property type="match status" value="1"/>
</dbReference>
<feature type="domain" description="MTTase N-terminal" evidence="13">
    <location>
        <begin position="3"/>
        <end position="119"/>
    </location>
</feature>
<name>A0A2M7E7H5_9BACT</name>
<dbReference type="SMART" id="SM00729">
    <property type="entry name" value="Elp3"/>
    <property type="match status" value="1"/>
</dbReference>
<dbReference type="CDD" id="cd01335">
    <property type="entry name" value="Radical_SAM"/>
    <property type="match status" value="1"/>
</dbReference>
<dbReference type="InterPro" id="IPR005839">
    <property type="entry name" value="Methylthiotransferase"/>
</dbReference>
<dbReference type="InterPro" id="IPR023404">
    <property type="entry name" value="rSAM_horseshoe"/>
</dbReference>
<evidence type="ECO:0000259" key="13">
    <source>
        <dbReference type="PROSITE" id="PS51449"/>
    </source>
</evidence>
<dbReference type="GO" id="GO:0046872">
    <property type="term" value="F:metal ion binding"/>
    <property type="evidence" value="ECO:0007669"/>
    <property type="project" value="UniProtKB-KW"/>
</dbReference>
<dbReference type="Pfam" id="PF04055">
    <property type="entry name" value="Radical_SAM"/>
    <property type="match status" value="1"/>
</dbReference>
<evidence type="ECO:0000256" key="9">
    <source>
        <dbReference type="ARBA" id="ARBA00033765"/>
    </source>
</evidence>
<evidence type="ECO:0000256" key="10">
    <source>
        <dbReference type="ARBA" id="ARBA00068570"/>
    </source>
</evidence>
<comment type="caution">
    <text evidence="15">The sequence shown here is derived from an EMBL/GenBank/DDBJ whole genome shotgun (WGS) entry which is preliminary data.</text>
</comment>
<dbReference type="PANTHER" id="PTHR43020:SF2">
    <property type="entry name" value="MITOCHONDRIAL TRNA METHYLTHIOTRANSFERASE CDK5RAP1"/>
    <property type="match status" value="1"/>
</dbReference>
<dbReference type="NCBIfam" id="TIGR01574">
    <property type="entry name" value="miaB-methiolase"/>
    <property type="match status" value="1"/>
</dbReference>
<dbReference type="GO" id="GO:0005829">
    <property type="term" value="C:cytosol"/>
    <property type="evidence" value="ECO:0007669"/>
    <property type="project" value="TreeGrafter"/>
</dbReference>
<comment type="cofactor">
    <cofactor evidence="1">
        <name>[4Fe-4S] cluster</name>
        <dbReference type="ChEBI" id="CHEBI:49883"/>
    </cofactor>
</comment>
<dbReference type="Proteomes" id="UP000228886">
    <property type="component" value="Unassembled WGS sequence"/>
</dbReference>
<dbReference type="InterPro" id="IPR006638">
    <property type="entry name" value="Elp3/MiaA/NifB-like_rSAM"/>
</dbReference>
<reference evidence="16" key="1">
    <citation type="submission" date="2017-09" db="EMBL/GenBank/DDBJ databases">
        <title>Depth-based differentiation of microbial function through sediment-hosted aquifers and enrichment of novel symbionts in the deep terrestrial subsurface.</title>
        <authorList>
            <person name="Probst A.J."/>
            <person name="Ladd B."/>
            <person name="Jarett J.K."/>
            <person name="Geller-Mcgrath D.E."/>
            <person name="Sieber C.M.K."/>
            <person name="Emerson J.B."/>
            <person name="Anantharaman K."/>
            <person name="Thomas B.C."/>
            <person name="Malmstrom R."/>
            <person name="Stieglmeier M."/>
            <person name="Klingl A."/>
            <person name="Woyke T."/>
            <person name="Ryan C.M."/>
            <person name="Banfield J.F."/>
        </authorList>
    </citation>
    <scope>NUCLEOTIDE SEQUENCE [LARGE SCALE GENOMIC DNA]</scope>
</reference>
<evidence type="ECO:0000259" key="14">
    <source>
        <dbReference type="PROSITE" id="PS51918"/>
    </source>
</evidence>
<evidence type="ECO:0000256" key="12">
    <source>
        <dbReference type="ARBA" id="ARBA00081141"/>
    </source>
</evidence>
<keyword evidence="7" id="KW-0408">Iron</keyword>
<dbReference type="InterPro" id="IPR020612">
    <property type="entry name" value="Methylthiotransferase_CS"/>
</dbReference>
<dbReference type="Gene3D" id="3.40.50.12160">
    <property type="entry name" value="Methylthiotransferase, N-terminal domain"/>
    <property type="match status" value="1"/>
</dbReference>
<dbReference type="InterPro" id="IPR038135">
    <property type="entry name" value="Methylthiotransferase_N_sf"/>
</dbReference>
<evidence type="ECO:0000256" key="1">
    <source>
        <dbReference type="ARBA" id="ARBA00001966"/>
    </source>
</evidence>
<evidence type="ECO:0000256" key="11">
    <source>
        <dbReference type="ARBA" id="ARBA00080698"/>
    </source>
</evidence>
<dbReference type="InterPro" id="IPR006463">
    <property type="entry name" value="MiaB_methiolase"/>
</dbReference>
<evidence type="ECO:0000256" key="4">
    <source>
        <dbReference type="ARBA" id="ARBA00022679"/>
    </source>
</evidence>
<proteinExistence type="predicted"/>
<evidence type="ECO:0000256" key="5">
    <source>
        <dbReference type="ARBA" id="ARBA00022691"/>
    </source>
</evidence>
<dbReference type="Pfam" id="PF00919">
    <property type="entry name" value="UPF0004"/>
    <property type="match status" value="1"/>
</dbReference>
<dbReference type="Gene3D" id="3.80.30.20">
    <property type="entry name" value="tm_1862 like domain"/>
    <property type="match status" value="1"/>
</dbReference>
<keyword evidence="4 15" id="KW-0808">Transferase</keyword>
<accession>A0A2M7E7H5</accession>
<dbReference type="AlphaFoldDB" id="A0A2M7E7H5"/>
<keyword evidence="3" id="KW-0004">4Fe-4S</keyword>
<sequence>MNKEFYIRTFGCQMNVADSERIKSLLLRDGYQETAEPEEANLIILNTCAVRKHAEDKALARLNSLKHYKRKNPNLIIGLFGCIPSLYGEKLFREFPHLNILCGPKGIGKIDFLLDKAKNGEKAAALDEKDGFFDDRCLSAGKNKEALLPIMQGCDNFCSYCVVPYTRGRERSKPSSQIIEELRNLAGQGVKEITLLGQNVNSYGKGLAEKIDFAGLLKLVSKIKDLEKIKFMTSHPEDISQNLLEVIASGKKIEKRLHLPVQSGSDFILKRMNRGYSAADYKRIVQKARELIPEISISTDIIVGFPGEKEEDFQQTLKLLREICFDSIYAFKYSNRPKTAAGGFKEQVSEEEKERRLQEVFKVYRERVKRTKEALVPGAF</sequence>